<keyword evidence="2 5" id="KW-0238">DNA-binding</keyword>
<comment type="caution">
    <text evidence="5">The sequence shown here is derived from an EMBL/GenBank/DDBJ whole genome shotgun (WGS) entry which is preliminary data.</text>
</comment>
<evidence type="ECO:0000256" key="3">
    <source>
        <dbReference type="ARBA" id="ARBA00023163"/>
    </source>
</evidence>
<keyword evidence="3" id="KW-0804">Transcription</keyword>
<protein>
    <submittedName>
        <fullName evidence="5">LacI family DNA-binding transcriptional regulator</fullName>
    </submittedName>
</protein>
<reference evidence="5 6" key="1">
    <citation type="submission" date="2018-09" db="EMBL/GenBank/DDBJ databases">
        <authorList>
            <person name="Grouzdev D.S."/>
            <person name="Krutkina M.S."/>
        </authorList>
    </citation>
    <scope>NUCLEOTIDE SEQUENCE [LARGE SCALE GENOMIC DNA]</scope>
    <source>
        <strain evidence="5 6">RmlP001</strain>
    </source>
</reference>
<dbReference type="InterPro" id="IPR000843">
    <property type="entry name" value="HTH_LacI"/>
</dbReference>
<evidence type="ECO:0000256" key="1">
    <source>
        <dbReference type="ARBA" id="ARBA00023015"/>
    </source>
</evidence>
<dbReference type="CDD" id="cd01575">
    <property type="entry name" value="PBP1_GntR"/>
    <property type="match status" value="1"/>
</dbReference>
<dbReference type="SUPFAM" id="SSF53822">
    <property type="entry name" value="Periplasmic binding protein-like I"/>
    <property type="match status" value="1"/>
</dbReference>
<dbReference type="PANTHER" id="PTHR30146">
    <property type="entry name" value="LACI-RELATED TRANSCRIPTIONAL REPRESSOR"/>
    <property type="match status" value="1"/>
</dbReference>
<feature type="domain" description="HTH lacI-type" evidence="4">
    <location>
        <begin position="17"/>
        <end position="71"/>
    </location>
</feature>
<accession>A0A4Q2R6V8</accession>
<dbReference type="InterPro" id="IPR028082">
    <property type="entry name" value="Peripla_BP_I"/>
</dbReference>
<keyword evidence="1" id="KW-0805">Transcription regulation</keyword>
<dbReference type="GO" id="GO:0000976">
    <property type="term" value="F:transcription cis-regulatory region binding"/>
    <property type="evidence" value="ECO:0007669"/>
    <property type="project" value="TreeGrafter"/>
</dbReference>
<dbReference type="PANTHER" id="PTHR30146:SF2">
    <property type="entry name" value="HTH-TYPE TRANSCRIPTIONAL REGULATOR GNTR"/>
    <property type="match status" value="1"/>
</dbReference>
<dbReference type="SUPFAM" id="SSF47413">
    <property type="entry name" value="lambda repressor-like DNA-binding domains"/>
    <property type="match status" value="1"/>
</dbReference>
<evidence type="ECO:0000313" key="6">
    <source>
        <dbReference type="Proteomes" id="UP000289411"/>
    </source>
</evidence>
<evidence type="ECO:0000259" key="4">
    <source>
        <dbReference type="PROSITE" id="PS50932"/>
    </source>
</evidence>
<sequence length="345" mass="36710">MRTMPATSGQRDGPGAATLKHVAARAGVSPITVSRALNKPAMVSADLRDRVRRAVDELGYVQNRVAGALASAESRVIPVVVPSLSNAVFVETIQGIQEVVQRAGFQLLLGNTEYDLDREHGWIATFLGWSPPGLIVAGTRHQPRTRALLERWGRPVVEIMEVGSRSIDMNVGLSHAAAGAAMARHLLARGHADILFAGCRLDQDYRAGQRFRGFDRALAECGAARRRPLTRDVPSSPALGGDMLVAALRLDPPPRAIFYANDDLAVGAILRAQRDGIAVPDRVAIAGFNGLDISGLVTPGLTTIASPRLAIGRIGAEKLLGAIARDTPGPRRVDVGFELVVRGST</sequence>
<dbReference type="Pfam" id="PF00356">
    <property type="entry name" value="LacI"/>
    <property type="match status" value="1"/>
</dbReference>
<gene>
    <name evidence="5" type="ORF">D3272_21970</name>
</gene>
<dbReference type="PROSITE" id="PS50932">
    <property type="entry name" value="HTH_LACI_2"/>
    <property type="match status" value="1"/>
</dbReference>
<dbReference type="OrthoDB" id="7170131at2"/>
<reference evidence="5 6" key="2">
    <citation type="submission" date="2019-02" db="EMBL/GenBank/DDBJ databases">
        <title>'Lichenibacterium ramalinii' gen. nov. sp. nov., 'Lichenibacterium minor' gen. nov. sp. nov.</title>
        <authorList>
            <person name="Pankratov T."/>
        </authorList>
    </citation>
    <scope>NUCLEOTIDE SEQUENCE [LARGE SCALE GENOMIC DNA]</scope>
    <source>
        <strain evidence="5 6">RmlP001</strain>
    </source>
</reference>
<dbReference type="InterPro" id="IPR010982">
    <property type="entry name" value="Lambda_DNA-bd_dom_sf"/>
</dbReference>
<dbReference type="SMART" id="SM00354">
    <property type="entry name" value="HTH_LACI"/>
    <property type="match status" value="1"/>
</dbReference>
<organism evidence="5 6">
    <name type="scientific">Lichenibacterium ramalinae</name>
    <dbReference type="NCBI Taxonomy" id="2316527"/>
    <lineage>
        <taxon>Bacteria</taxon>
        <taxon>Pseudomonadati</taxon>
        <taxon>Pseudomonadota</taxon>
        <taxon>Alphaproteobacteria</taxon>
        <taxon>Hyphomicrobiales</taxon>
        <taxon>Lichenihabitantaceae</taxon>
        <taxon>Lichenibacterium</taxon>
    </lineage>
</organism>
<proteinExistence type="predicted"/>
<keyword evidence="6" id="KW-1185">Reference proteome</keyword>
<evidence type="ECO:0000313" key="5">
    <source>
        <dbReference type="EMBL" id="RYB02346.1"/>
    </source>
</evidence>
<dbReference type="CDD" id="cd01392">
    <property type="entry name" value="HTH_LacI"/>
    <property type="match status" value="1"/>
</dbReference>
<dbReference type="GO" id="GO:0003700">
    <property type="term" value="F:DNA-binding transcription factor activity"/>
    <property type="evidence" value="ECO:0007669"/>
    <property type="project" value="TreeGrafter"/>
</dbReference>
<dbReference type="EMBL" id="QYBC01000021">
    <property type="protein sequence ID" value="RYB02346.1"/>
    <property type="molecule type" value="Genomic_DNA"/>
</dbReference>
<dbReference type="Gene3D" id="1.10.260.40">
    <property type="entry name" value="lambda repressor-like DNA-binding domains"/>
    <property type="match status" value="1"/>
</dbReference>
<dbReference type="InterPro" id="IPR046335">
    <property type="entry name" value="LacI/GalR-like_sensor"/>
</dbReference>
<name>A0A4Q2R6V8_9HYPH</name>
<dbReference type="Pfam" id="PF13377">
    <property type="entry name" value="Peripla_BP_3"/>
    <property type="match status" value="1"/>
</dbReference>
<evidence type="ECO:0000256" key="2">
    <source>
        <dbReference type="ARBA" id="ARBA00023125"/>
    </source>
</evidence>
<dbReference type="Gene3D" id="3.40.50.2300">
    <property type="match status" value="2"/>
</dbReference>
<dbReference type="AlphaFoldDB" id="A0A4Q2R6V8"/>
<dbReference type="Proteomes" id="UP000289411">
    <property type="component" value="Unassembled WGS sequence"/>
</dbReference>